<organism evidence="1 2">
    <name type="scientific">Acaulospora colombiana</name>
    <dbReference type="NCBI Taxonomy" id="27376"/>
    <lineage>
        <taxon>Eukaryota</taxon>
        <taxon>Fungi</taxon>
        <taxon>Fungi incertae sedis</taxon>
        <taxon>Mucoromycota</taxon>
        <taxon>Glomeromycotina</taxon>
        <taxon>Glomeromycetes</taxon>
        <taxon>Diversisporales</taxon>
        <taxon>Acaulosporaceae</taxon>
        <taxon>Acaulospora</taxon>
    </lineage>
</organism>
<accession>A0ACA9N0D1</accession>
<feature type="non-terminal residue" evidence="1">
    <location>
        <position position="202"/>
    </location>
</feature>
<comment type="caution">
    <text evidence="1">The sequence shown here is derived from an EMBL/GenBank/DDBJ whole genome shotgun (WGS) entry which is preliminary data.</text>
</comment>
<evidence type="ECO:0000313" key="2">
    <source>
        <dbReference type="Proteomes" id="UP000789525"/>
    </source>
</evidence>
<proteinExistence type="predicted"/>
<keyword evidence="2" id="KW-1185">Reference proteome</keyword>
<evidence type="ECO:0000313" key="1">
    <source>
        <dbReference type="EMBL" id="CAG8625891.1"/>
    </source>
</evidence>
<name>A0ACA9N0D1_9GLOM</name>
<reference evidence="1" key="1">
    <citation type="submission" date="2021-06" db="EMBL/GenBank/DDBJ databases">
        <authorList>
            <person name="Kallberg Y."/>
            <person name="Tangrot J."/>
            <person name="Rosling A."/>
        </authorList>
    </citation>
    <scope>NUCLEOTIDE SEQUENCE</scope>
    <source>
        <strain evidence="1">CL356</strain>
    </source>
</reference>
<gene>
    <name evidence="1" type="ORF">ACOLOM_LOCUS7488</name>
</gene>
<dbReference type="EMBL" id="CAJVPT010017366">
    <property type="protein sequence ID" value="CAG8625891.1"/>
    <property type="molecule type" value="Genomic_DNA"/>
</dbReference>
<protein>
    <submittedName>
        <fullName evidence="1">13847_t:CDS:1</fullName>
    </submittedName>
</protein>
<dbReference type="Proteomes" id="UP000789525">
    <property type="component" value="Unassembled WGS sequence"/>
</dbReference>
<sequence length="202" mass="23782">MDFIRLQFQRAFKRLVVRNGYLSRLLPRDEGKFVGLQNESILSSILFVDNSIQAIRHKHANDYHEFLSKEITSFKNILSKFSSLPDFNSISREFRVEISYADQSRIEKAAKAKRKFNQSRSHDSYLNSQVPNFQSLVSHIEEDGYGYVTSVSRHYDLHRSESKSYYNKRSSFSGRYDNNSLYVEDDSDMEMDSDYESSYRRS</sequence>